<evidence type="ECO:0000313" key="2">
    <source>
        <dbReference type="EMBL" id="EGR92287.1"/>
    </source>
</evidence>
<dbReference type="EMBL" id="AFUN01000034">
    <property type="protein sequence ID" value="EGR96861.1"/>
    <property type="molecule type" value="Genomic_DNA"/>
</dbReference>
<keyword evidence="1" id="KW-1133">Transmembrane helix</keyword>
<dbReference type="PATRIC" id="fig|1051006.4.peg.1545"/>
<name>F9NYM1_9ACTN</name>
<keyword evidence="1" id="KW-0812">Transmembrane</keyword>
<evidence type="ECO:0000313" key="3">
    <source>
        <dbReference type="EMBL" id="EGR96861.1"/>
    </source>
</evidence>
<comment type="caution">
    <text evidence="2">The sequence shown here is derived from an EMBL/GenBank/DDBJ whole genome shotgun (WGS) entry which is preliminary data.</text>
</comment>
<feature type="transmembrane region" description="Helical" evidence="1">
    <location>
        <begin position="7"/>
        <end position="30"/>
    </location>
</feature>
<reference evidence="2 4" key="1">
    <citation type="submission" date="2011-07" db="EMBL/GenBank/DDBJ databases">
        <title>Genome Sequence of Propionibacterium acnes SK182B-JCVI.</title>
        <authorList>
            <person name="Durkin A.S."/>
            <person name="Madupu R."/>
            <person name="Hostetler J."/>
            <person name="Radune D."/>
            <person name="Torralba M."/>
            <person name="Methe B."/>
            <person name="Sutton G."/>
            <person name="Strausberg R.L."/>
            <person name="Nelson K.E."/>
        </authorList>
    </citation>
    <scope>NUCLEOTIDE SEQUENCE [LARGE SCALE GENOMIC DNA]</scope>
    <source>
        <strain evidence="2 4">SK182B-JCVI</strain>
    </source>
</reference>
<keyword evidence="1" id="KW-0472">Membrane</keyword>
<evidence type="ECO:0000313" key="4">
    <source>
        <dbReference type="Proteomes" id="UP000007832"/>
    </source>
</evidence>
<gene>
    <name evidence="2" type="ORF">HMPREF1162_0683</name>
    <name evidence="3" type="ORF">HMPREF1162_1931</name>
</gene>
<organism evidence="2 4">
    <name type="scientific">[Propionibacterium] namnetense SK182B-JCVI</name>
    <dbReference type="NCBI Taxonomy" id="1051006"/>
    <lineage>
        <taxon>Bacteria</taxon>
        <taxon>Bacillati</taxon>
        <taxon>Actinomycetota</taxon>
        <taxon>Actinomycetes</taxon>
        <taxon>Propionibacteriales</taxon>
        <taxon>Propionibacteriaceae</taxon>
        <taxon>Cutibacterium</taxon>
    </lineage>
</organism>
<dbReference type="AlphaFoldDB" id="F9NYM1"/>
<feature type="transmembrane region" description="Helical" evidence="1">
    <location>
        <begin position="36"/>
        <end position="62"/>
    </location>
</feature>
<proteinExistence type="predicted"/>
<accession>F9NYM1</accession>
<evidence type="ECO:0000256" key="1">
    <source>
        <dbReference type="SAM" id="Phobius"/>
    </source>
</evidence>
<protein>
    <submittedName>
        <fullName evidence="2">Uncharacterized protein</fullName>
    </submittedName>
</protein>
<dbReference type="Proteomes" id="UP000007832">
    <property type="component" value="Unassembled WGS sequence"/>
</dbReference>
<dbReference type="EMBL" id="AFUN01000050">
    <property type="protein sequence ID" value="EGR92287.1"/>
    <property type="molecule type" value="Genomic_DNA"/>
</dbReference>
<sequence>MLVAVRLAGLLLLGGGVVGWFCWLVLGSWFCGFGVGVVGLVGSPCDGFCAGGVGIVAVGVMLENSTVCL</sequence>